<gene>
    <name evidence="1" type="ORF">ACFOSB_10810</name>
</gene>
<comment type="caution">
    <text evidence="1">The sequence shown here is derived from an EMBL/GenBank/DDBJ whole genome shotgun (WGS) entry which is preliminary data.</text>
</comment>
<evidence type="ECO:0000313" key="1">
    <source>
        <dbReference type="EMBL" id="MFC3833349.1"/>
    </source>
</evidence>
<protein>
    <recommendedName>
        <fullName evidence="3">TubC N-terminal docking domain-containing protein</fullName>
    </recommendedName>
</protein>
<proteinExistence type="predicted"/>
<organism evidence="1 2">
    <name type="scientific">Deinococcus rufus</name>
    <dbReference type="NCBI Taxonomy" id="2136097"/>
    <lineage>
        <taxon>Bacteria</taxon>
        <taxon>Thermotogati</taxon>
        <taxon>Deinococcota</taxon>
        <taxon>Deinococci</taxon>
        <taxon>Deinococcales</taxon>
        <taxon>Deinococcaceae</taxon>
        <taxon>Deinococcus</taxon>
    </lineage>
</organism>
<sequence length="149" mass="16500">MTIPRLMLERLAALGVTLHVTEEARLELTGPTIRIGEAVAVVEPYRDALIAYLMRSAAVYGPDAAERRHALPGADRPLDRPHVRPDQLCGGCARWVPHRVGSESGHCLLGFQNHRLPVSAGMDHPETSRGSRCWADRGAAWRRRLPDLE</sequence>
<accession>A0ABV7ZB67</accession>
<dbReference type="RefSeq" id="WP_322472751.1">
    <property type="nucleotide sequence ID" value="NZ_JBHRZG010000010.1"/>
</dbReference>
<dbReference type="EMBL" id="JBHRZG010000010">
    <property type="protein sequence ID" value="MFC3833349.1"/>
    <property type="molecule type" value="Genomic_DNA"/>
</dbReference>
<dbReference type="Proteomes" id="UP001595803">
    <property type="component" value="Unassembled WGS sequence"/>
</dbReference>
<keyword evidence="2" id="KW-1185">Reference proteome</keyword>
<reference evidence="2" key="1">
    <citation type="journal article" date="2019" name="Int. J. Syst. Evol. Microbiol.">
        <title>The Global Catalogue of Microorganisms (GCM) 10K type strain sequencing project: providing services to taxonomists for standard genome sequencing and annotation.</title>
        <authorList>
            <consortium name="The Broad Institute Genomics Platform"/>
            <consortium name="The Broad Institute Genome Sequencing Center for Infectious Disease"/>
            <person name="Wu L."/>
            <person name="Ma J."/>
        </authorList>
    </citation>
    <scope>NUCLEOTIDE SEQUENCE [LARGE SCALE GENOMIC DNA]</scope>
    <source>
        <strain evidence="2">CCTCC AB 2017081</strain>
    </source>
</reference>
<name>A0ABV7ZB67_9DEIO</name>
<evidence type="ECO:0008006" key="3">
    <source>
        <dbReference type="Google" id="ProtNLM"/>
    </source>
</evidence>
<evidence type="ECO:0000313" key="2">
    <source>
        <dbReference type="Proteomes" id="UP001595803"/>
    </source>
</evidence>